<dbReference type="EMBL" id="AMZH03002344">
    <property type="protein sequence ID" value="RRT75906.1"/>
    <property type="molecule type" value="Genomic_DNA"/>
</dbReference>
<gene>
    <name evidence="9" type="ORF">B296_00024592</name>
</gene>
<evidence type="ECO:0000256" key="6">
    <source>
        <dbReference type="RuleBase" id="RU367028"/>
    </source>
</evidence>
<evidence type="ECO:0000313" key="9">
    <source>
        <dbReference type="EMBL" id="RRT75906.1"/>
    </source>
</evidence>
<dbReference type="GO" id="GO:0003677">
    <property type="term" value="F:DNA binding"/>
    <property type="evidence" value="ECO:0007669"/>
    <property type="project" value="InterPro"/>
</dbReference>
<feature type="region of interest" description="Disordered" evidence="7">
    <location>
        <begin position="40"/>
        <end position="115"/>
    </location>
</feature>
<feature type="compositionally biased region" description="Basic and acidic residues" evidence="7">
    <location>
        <begin position="357"/>
        <end position="370"/>
    </location>
</feature>
<sequence>MGNYRFRLSDLMSSSWFYKLKDVGRANRCRRVQHSTKRFQSWASATASAPSPPPFQPPKEHDYLPNRASYYTPSKERAEKLPRSPVNPKASDTRFPGEPPRKSKRQTQRRTATKPCADVVSSASCGCRRTAVPVSLPVYGDECDPCETTNPSGYDLSNADMDLVVSELKLPPILTKPVKKEVREPALHETGAFMDHGKAATRRSVSGIHGIKVRQVSPRVGSRKVQACRKPKVATTQQKRRPLSQSLVMIKSSSNPSRDFTESMVEMIVENNIREAKDLEELLACYLSLNSKEYHEVIIKANHRRGVPLGYGRLELLEGVVVVGYVRLVVLLVVEPHDLTADGGLEGAVVVGQVREGGGREAPRLAETRSKAPIPGGRSKGPQAGSWRT</sequence>
<dbReference type="NCBIfam" id="TIGR01568">
    <property type="entry name" value="A_thal_3678"/>
    <property type="match status" value="1"/>
</dbReference>
<accession>A0A427AI84</accession>
<feature type="compositionally biased region" description="Basic residues" evidence="7">
    <location>
        <begin position="102"/>
        <end position="112"/>
    </location>
</feature>
<keyword evidence="4 6" id="KW-0804">Transcription</keyword>
<dbReference type="Pfam" id="PF04844">
    <property type="entry name" value="Ovate"/>
    <property type="match status" value="1"/>
</dbReference>
<evidence type="ECO:0000256" key="4">
    <source>
        <dbReference type="ARBA" id="ARBA00023163"/>
    </source>
</evidence>
<keyword evidence="3 6" id="KW-0805">Transcription regulation</keyword>
<dbReference type="Proteomes" id="UP000287651">
    <property type="component" value="Unassembled WGS sequence"/>
</dbReference>
<evidence type="ECO:0000256" key="5">
    <source>
        <dbReference type="ARBA" id="ARBA00023242"/>
    </source>
</evidence>
<name>A0A427AI84_ENSVE</name>
<dbReference type="InterPro" id="IPR006458">
    <property type="entry name" value="Ovate_C"/>
</dbReference>
<dbReference type="PROSITE" id="PS51754">
    <property type="entry name" value="OVATE"/>
    <property type="match status" value="1"/>
</dbReference>
<dbReference type="PANTHER" id="PTHR33057:SF151">
    <property type="entry name" value="TRANSCRIPTION REPRESSOR OFP1"/>
    <property type="match status" value="1"/>
</dbReference>
<reference evidence="9 10" key="1">
    <citation type="journal article" date="2014" name="Agronomy (Basel)">
        <title>A Draft Genome Sequence for Ensete ventricosum, the Drought-Tolerant Tree Against Hunger.</title>
        <authorList>
            <person name="Harrison J."/>
            <person name="Moore K.A."/>
            <person name="Paszkiewicz K."/>
            <person name="Jones T."/>
            <person name="Grant M."/>
            <person name="Ambacheew D."/>
            <person name="Muzemil S."/>
            <person name="Studholme D.J."/>
        </authorList>
    </citation>
    <scope>NUCLEOTIDE SEQUENCE [LARGE SCALE GENOMIC DNA]</scope>
</reference>
<keyword evidence="5 6" id="KW-0539">Nucleus</keyword>
<dbReference type="GO" id="GO:0045892">
    <property type="term" value="P:negative regulation of DNA-templated transcription"/>
    <property type="evidence" value="ECO:0007669"/>
    <property type="project" value="UniProtKB-UniRule"/>
</dbReference>
<comment type="function">
    <text evidence="6">Transcriptional repressor that regulates multiple aspects of plant growth and development.</text>
</comment>
<organism evidence="9 10">
    <name type="scientific">Ensete ventricosum</name>
    <name type="common">Abyssinian banana</name>
    <name type="synonym">Musa ensete</name>
    <dbReference type="NCBI Taxonomy" id="4639"/>
    <lineage>
        <taxon>Eukaryota</taxon>
        <taxon>Viridiplantae</taxon>
        <taxon>Streptophyta</taxon>
        <taxon>Embryophyta</taxon>
        <taxon>Tracheophyta</taxon>
        <taxon>Spermatophyta</taxon>
        <taxon>Magnoliopsida</taxon>
        <taxon>Liliopsida</taxon>
        <taxon>Zingiberales</taxon>
        <taxon>Musaceae</taxon>
        <taxon>Ensete</taxon>
    </lineage>
</organism>
<dbReference type="AlphaFoldDB" id="A0A427AI84"/>
<evidence type="ECO:0000259" key="8">
    <source>
        <dbReference type="PROSITE" id="PS51754"/>
    </source>
</evidence>
<protein>
    <recommendedName>
        <fullName evidence="6">Transcription repressor</fullName>
    </recommendedName>
    <alternativeName>
        <fullName evidence="6">Ovate family protein</fullName>
    </alternativeName>
</protein>
<dbReference type="GO" id="GO:0005634">
    <property type="term" value="C:nucleus"/>
    <property type="evidence" value="ECO:0007669"/>
    <property type="project" value="UniProtKB-SubCell"/>
</dbReference>
<dbReference type="InterPro" id="IPR038933">
    <property type="entry name" value="Ovate"/>
</dbReference>
<evidence type="ECO:0000256" key="3">
    <source>
        <dbReference type="ARBA" id="ARBA00023015"/>
    </source>
</evidence>
<feature type="region of interest" description="Disordered" evidence="7">
    <location>
        <begin position="356"/>
        <end position="389"/>
    </location>
</feature>
<dbReference type="Pfam" id="PF13724">
    <property type="entry name" value="DNA_binding_2"/>
    <property type="match status" value="1"/>
</dbReference>
<feature type="domain" description="OVATE" evidence="8">
    <location>
        <begin position="249"/>
        <end position="308"/>
    </location>
</feature>
<evidence type="ECO:0000256" key="2">
    <source>
        <dbReference type="ARBA" id="ARBA00022491"/>
    </source>
</evidence>
<proteinExistence type="predicted"/>
<evidence type="ECO:0000256" key="7">
    <source>
        <dbReference type="SAM" id="MobiDB-lite"/>
    </source>
</evidence>
<evidence type="ECO:0000256" key="1">
    <source>
        <dbReference type="ARBA" id="ARBA00004123"/>
    </source>
</evidence>
<keyword evidence="2 6" id="KW-0678">Repressor</keyword>
<dbReference type="PANTHER" id="PTHR33057">
    <property type="entry name" value="TRANSCRIPTION REPRESSOR OFP7-RELATED"/>
    <property type="match status" value="1"/>
</dbReference>
<evidence type="ECO:0000313" key="10">
    <source>
        <dbReference type="Proteomes" id="UP000287651"/>
    </source>
</evidence>
<comment type="caution">
    <text evidence="9">The sequence shown here is derived from an EMBL/GenBank/DDBJ whole genome shotgun (WGS) entry which is preliminary data.</text>
</comment>
<dbReference type="InterPro" id="IPR025830">
    <property type="entry name" value="DNA_bnd_dom_ovate"/>
</dbReference>
<comment type="subcellular location">
    <subcellularLocation>
        <location evidence="1 6">Nucleus</location>
    </subcellularLocation>
</comment>